<comment type="caution">
    <text evidence="1">The sequence shown here is derived from an EMBL/GenBank/DDBJ whole genome shotgun (WGS) entry which is preliminary data.</text>
</comment>
<dbReference type="AlphaFoldDB" id="A0A2U0HW55"/>
<sequence length="282" mass="33310">MKKTGTLVLLFFIAVSCDYFKQDAEQIPIARVNENYLYQEDVASILPQNVTQQDSALLVDNFINRWATQQLLIDQAKINLPQEKLDDFQDLVNNYKDELYAEGYKNAIVAQQLDSTVTERELKDFYTQNKTNFILNDELVKVRYIVLPKDFTNFNSVVEKFKRFTKEDEKELEKRSIQFNRYNFNDSTWVKKDALLRTFPALKEKETELLKKSNFTQVRDSLEVYLVQIEDVLKTNDIAPLSYVSPTIKQIILNKRKLELIKKLEKDITNDAYKNKHFEIYK</sequence>
<evidence type="ECO:0000313" key="2">
    <source>
        <dbReference type="Proteomes" id="UP000245962"/>
    </source>
</evidence>
<gene>
    <name evidence="1" type="ORF">DDV96_14380</name>
</gene>
<dbReference type="RefSeq" id="WP_116695473.1">
    <property type="nucleotide sequence ID" value="NZ_QEHR01000011.1"/>
</dbReference>
<keyword evidence="1" id="KW-0413">Isomerase</keyword>
<dbReference type="SUPFAM" id="SSF109998">
    <property type="entry name" value="Triger factor/SurA peptide-binding domain-like"/>
    <property type="match status" value="1"/>
</dbReference>
<dbReference type="GO" id="GO:0016853">
    <property type="term" value="F:isomerase activity"/>
    <property type="evidence" value="ECO:0007669"/>
    <property type="project" value="UniProtKB-KW"/>
</dbReference>
<dbReference type="OrthoDB" id="9785180at2"/>
<reference evidence="1 2" key="1">
    <citation type="submission" date="2018-04" db="EMBL/GenBank/DDBJ databases">
        <title>Marixanthomonas spongiae HN-E44 sp. nov., isolated from a marine sponge.</title>
        <authorList>
            <person name="Luo L."/>
            <person name="Zhuang L."/>
        </authorList>
    </citation>
    <scope>NUCLEOTIDE SEQUENCE [LARGE SCALE GENOMIC DNA]</scope>
    <source>
        <strain evidence="1 2">HN-E44</strain>
    </source>
</reference>
<name>A0A2U0HW55_9FLAO</name>
<accession>A0A2U0HW55</accession>
<dbReference type="PROSITE" id="PS51257">
    <property type="entry name" value="PROKAR_LIPOPROTEIN"/>
    <property type="match status" value="1"/>
</dbReference>
<evidence type="ECO:0000313" key="1">
    <source>
        <dbReference type="EMBL" id="PVW13101.1"/>
    </source>
</evidence>
<proteinExistence type="predicted"/>
<organism evidence="1 2">
    <name type="scientific">Marixanthomonas spongiae</name>
    <dbReference type="NCBI Taxonomy" id="2174845"/>
    <lineage>
        <taxon>Bacteria</taxon>
        <taxon>Pseudomonadati</taxon>
        <taxon>Bacteroidota</taxon>
        <taxon>Flavobacteriia</taxon>
        <taxon>Flavobacteriales</taxon>
        <taxon>Flavobacteriaceae</taxon>
        <taxon>Marixanthomonas</taxon>
    </lineage>
</organism>
<dbReference type="InterPro" id="IPR027304">
    <property type="entry name" value="Trigger_fact/SurA_dom_sf"/>
</dbReference>
<keyword evidence="2" id="KW-1185">Reference proteome</keyword>
<dbReference type="Proteomes" id="UP000245962">
    <property type="component" value="Unassembled WGS sequence"/>
</dbReference>
<protein>
    <submittedName>
        <fullName evidence="1">Peptidylprolyl isomerase</fullName>
    </submittedName>
</protein>
<dbReference type="EMBL" id="QEHR01000011">
    <property type="protein sequence ID" value="PVW13101.1"/>
    <property type="molecule type" value="Genomic_DNA"/>
</dbReference>